<evidence type="ECO:0000313" key="2">
    <source>
        <dbReference type="Proteomes" id="UP000276443"/>
    </source>
</evidence>
<proteinExistence type="predicted"/>
<dbReference type="OrthoDB" id="2880030at2"/>
<dbReference type="Proteomes" id="UP000276443">
    <property type="component" value="Unassembled WGS sequence"/>
</dbReference>
<keyword evidence="2" id="KW-1185">Reference proteome</keyword>
<organism evidence="1 2">
    <name type="scientific">Aquisalibacillus elongatus</name>
    <dbReference type="NCBI Taxonomy" id="485577"/>
    <lineage>
        <taxon>Bacteria</taxon>
        <taxon>Bacillati</taxon>
        <taxon>Bacillota</taxon>
        <taxon>Bacilli</taxon>
        <taxon>Bacillales</taxon>
        <taxon>Bacillaceae</taxon>
        <taxon>Aquisalibacillus</taxon>
    </lineage>
</organism>
<sequence length="187" mass="21888">MKKLIYLLTLVALILVLIPFTLAHVEADSNSYKAQQAQERVAFGKEPISQVKGQATEQKELSDEQVITITNQFMDHLIQETESDYEVKNYQSLEEYKSSFKDLASKNVVDQFVDYYYEERGQALYIKPTETPAWLIPDNDFNTERLSDDTFRVTQTNDIELYGKYRVIFDIKLNENDEPYIINVQYQ</sequence>
<gene>
    <name evidence="1" type="ORF">EDC24_2710</name>
</gene>
<reference evidence="1 2" key="1">
    <citation type="submission" date="2018-11" db="EMBL/GenBank/DDBJ databases">
        <title>Genomic Encyclopedia of Type Strains, Phase IV (KMG-IV): sequencing the most valuable type-strain genomes for metagenomic binning, comparative biology and taxonomic classification.</title>
        <authorList>
            <person name="Goeker M."/>
        </authorList>
    </citation>
    <scope>NUCLEOTIDE SEQUENCE [LARGE SCALE GENOMIC DNA]</scope>
    <source>
        <strain evidence="1 2">DSM 18090</strain>
    </source>
</reference>
<name>A0A3N5BWM2_9BACI</name>
<comment type="caution">
    <text evidence="1">The sequence shown here is derived from an EMBL/GenBank/DDBJ whole genome shotgun (WGS) entry which is preliminary data.</text>
</comment>
<dbReference type="EMBL" id="RKRF01000013">
    <property type="protein sequence ID" value="RPF50275.1"/>
    <property type="molecule type" value="Genomic_DNA"/>
</dbReference>
<accession>A0A3N5BWM2</accession>
<protein>
    <submittedName>
        <fullName evidence="1">Uncharacterized protein</fullName>
    </submittedName>
</protein>
<evidence type="ECO:0000313" key="1">
    <source>
        <dbReference type="EMBL" id="RPF50275.1"/>
    </source>
</evidence>
<dbReference type="AlphaFoldDB" id="A0A3N5BWM2"/>
<dbReference type="RefSeq" id="WP_124223409.1">
    <property type="nucleotide sequence ID" value="NZ_RKRF01000013.1"/>
</dbReference>